<dbReference type="AlphaFoldDB" id="A0A382W5P8"/>
<keyword evidence="1" id="KW-0812">Transmembrane</keyword>
<name>A0A382W5P8_9ZZZZ</name>
<reference evidence="2" key="1">
    <citation type="submission" date="2018-05" db="EMBL/GenBank/DDBJ databases">
        <authorList>
            <person name="Lanie J.A."/>
            <person name="Ng W.-L."/>
            <person name="Kazmierczak K.M."/>
            <person name="Andrzejewski T.M."/>
            <person name="Davidsen T.M."/>
            <person name="Wayne K.J."/>
            <person name="Tettelin H."/>
            <person name="Glass J.I."/>
            <person name="Rusch D."/>
            <person name="Podicherti R."/>
            <person name="Tsui H.-C.T."/>
            <person name="Winkler M.E."/>
        </authorList>
    </citation>
    <scope>NUCLEOTIDE SEQUENCE</scope>
</reference>
<feature type="non-terminal residue" evidence="2">
    <location>
        <position position="43"/>
    </location>
</feature>
<evidence type="ECO:0000256" key="1">
    <source>
        <dbReference type="SAM" id="Phobius"/>
    </source>
</evidence>
<keyword evidence="1" id="KW-1133">Transmembrane helix</keyword>
<proteinExistence type="predicted"/>
<evidence type="ECO:0000313" key="2">
    <source>
        <dbReference type="EMBL" id="SVD54029.1"/>
    </source>
</evidence>
<sequence>MKEFWLDVLKRFLASAGVAILFGVISVVLLTLMISSALRPSEK</sequence>
<dbReference type="EMBL" id="UINC01157182">
    <property type="protein sequence ID" value="SVD54029.1"/>
    <property type="molecule type" value="Genomic_DNA"/>
</dbReference>
<gene>
    <name evidence="2" type="ORF">METZ01_LOCUS406883</name>
</gene>
<protein>
    <submittedName>
        <fullName evidence="2">Uncharacterized protein</fullName>
    </submittedName>
</protein>
<organism evidence="2">
    <name type="scientific">marine metagenome</name>
    <dbReference type="NCBI Taxonomy" id="408172"/>
    <lineage>
        <taxon>unclassified sequences</taxon>
        <taxon>metagenomes</taxon>
        <taxon>ecological metagenomes</taxon>
    </lineage>
</organism>
<feature type="transmembrane region" description="Helical" evidence="1">
    <location>
        <begin position="12"/>
        <end position="34"/>
    </location>
</feature>
<keyword evidence="1" id="KW-0472">Membrane</keyword>
<accession>A0A382W5P8</accession>